<keyword evidence="5" id="KW-0689">Ribosomal protein</keyword>
<feature type="domain" description="RNA-binding S4" evidence="4">
    <location>
        <begin position="1"/>
        <end position="40"/>
    </location>
</feature>
<dbReference type="InterPro" id="IPR036986">
    <property type="entry name" value="S4_RNA-bd_sf"/>
</dbReference>
<dbReference type="GO" id="GO:0003735">
    <property type="term" value="F:structural constituent of ribosome"/>
    <property type="evidence" value="ECO:0007669"/>
    <property type="project" value="TreeGrafter"/>
</dbReference>
<dbReference type="Proteomes" id="UP000051952">
    <property type="component" value="Unassembled WGS sequence"/>
</dbReference>
<reference evidence="6" key="1">
    <citation type="submission" date="2015-09" db="EMBL/GenBank/DDBJ databases">
        <authorList>
            <consortium name="Pathogen Informatics"/>
        </authorList>
    </citation>
    <scope>NUCLEOTIDE SEQUENCE [LARGE SCALE GENOMIC DNA]</scope>
    <source>
        <strain evidence="6">Lake Konstanz</strain>
    </source>
</reference>
<dbReference type="OrthoDB" id="259794at2759"/>
<sequence>VVFKIGMAKSVHHARVLIQQRHIAVAKQIVTIPSFIVRTSSERHIAFADASPFGAGRIGRVKRVKRNAAKKKSSGEDDE</sequence>
<evidence type="ECO:0000256" key="2">
    <source>
        <dbReference type="ARBA" id="ARBA00023274"/>
    </source>
</evidence>
<dbReference type="PANTHER" id="PTHR11831">
    <property type="entry name" value="30S 40S RIBOSOMAL PROTEIN"/>
    <property type="match status" value="1"/>
</dbReference>
<accession>A0A0S4IVT4</accession>
<keyword evidence="6" id="KW-1185">Reference proteome</keyword>
<dbReference type="GO" id="GO:0019843">
    <property type="term" value="F:rRNA binding"/>
    <property type="evidence" value="ECO:0007669"/>
    <property type="project" value="InterPro"/>
</dbReference>
<dbReference type="GO" id="GO:0042274">
    <property type="term" value="P:ribosomal small subunit biogenesis"/>
    <property type="evidence" value="ECO:0007669"/>
    <property type="project" value="TreeGrafter"/>
</dbReference>
<dbReference type="InterPro" id="IPR002942">
    <property type="entry name" value="S4_RNA-bd"/>
</dbReference>
<dbReference type="AlphaFoldDB" id="A0A0S4IVT4"/>
<protein>
    <submittedName>
        <fullName evidence="5">40S ribosomal protein S9, putative</fullName>
    </submittedName>
</protein>
<dbReference type="PROSITE" id="PS50889">
    <property type="entry name" value="S4"/>
    <property type="match status" value="1"/>
</dbReference>
<dbReference type="Pfam" id="PF01479">
    <property type="entry name" value="S4"/>
    <property type="match status" value="1"/>
</dbReference>
<dbReference type="PANTHER" id="PTHR11831:SF5">
    <property type="entry name" value="40S RIBOSOMAL PROTEIN S9"/>
    <property type="match status" value="1"/>
</dbReference>
<dbReference type="GO" id="GO:0022627">
    <property type="term" value="C:cytosolic small ribosomal subunit"/>
    <property type="evidence" value="ECO:0007669"/>
    <property type="project" value="TreeGrafter"/>
</dbReference>
<keyword evidence="2" id="KW-0687">Ribonucleoprotein</keyword>
<dbReference type="Gene3D" id="3.10.290.10">
    <property type="entry name" value="RNA-binding S4 domain"/>
    <property type="match status" value="1"/>
</dbReference>
<keyword evidence="3" id="KW-0694">RNA-binding</keyword>
<evidence type="ECO:0000256" key="3">
    <source>
        <dbReference type="PROSITE-ProRule" id="PRU00182"/>
    </source>
</evidence>
<evidence type="ECO:0000313" key="5">
    <source>
        <dbReference type="EMBL" id="CUG21192.1"/>
    </source>
</evidence>
<dbReference type="EMBL" id="CYKH01000700">
    <property type="protein sequence ID" value="CUG21192.1"/>
    <property type="molecule type" value="Genomic_DNA"/>
</dbReference>
<gene>
    <name evidence="5" type="ORF">BSAL_75860</name>
</gene>
<comment type="similarity">
    <text evidence="1">Belongs to the universal ribosomal protein uS4 family.</text>
</comment>
<evidence type="ECO:0000313" key="6">
    <source>
        <dbReference type="Proteomes" id="UP000051952"/>
    </source>
</evidence>
<dbReference type="VEuPathDB" id="TriTrypDB:BSAL_75860"/>
<name>A0A0S4IVT4_BODSA</name>
<dbReference type="InterPro" id="IPR022801">
    <property type="entry name" value="Ribosomal_uS4"/>
</dbReference>
<organism evidence="5 6">
    <name type="scientific">Bodo saltans</name>
    <name type="common">Flagellated protozoan</name>
    <dbReference type="NCBI Taxonomy" id="75058"/>
    <lineage>
        <taxon>Eukaryota</taxon>
        <taxon>Discoba</taxon>
        <taxon>Euglenozoa</taxon>
        <taxon>Kinetoplastea</taxon>
        <taxon>Metakinetoplastina</taxon>
        <taxon>Eubodonida</taxon>
        <taxon>Bodonidae</taxon>
        <taxon>Bodo</taxon>
    </lineage>
</organism>
<evidence type="ECO:0000259" key="4">
    <source>
        <dbReference type="Pfam" id="PF01479"/>
    </source>
</evidence>
<dbReference type="CDD" id="cd00165">
    <property type="entry name" value="S4"/>
    <property type="match status" value="1"/>
</dbReference>
<proteinExistence type="inferred from homology"/>
<evidence type="ECO:0000256" key="1">
    <source>
        <dbReference type="ARBA" id="ARBA00007465"/>
    </source>
</evidence>
<dbReference type="SUPFAM" id="SSF55174">
    <property type="entry name" value="Alpha-L RNA-binding motif"/>
    <property type="match status" value="1"/>
</dbReference>
<dbReference type="OMA" id="EIWRVNV"/>
<feature type="non-terminal residue" evidence="5">
    <location>
        <position position="1"/>
    </location>
</feature>